<dbReference type="PANTHER" id="PTHR11937">
    <property type="entry name" value="ACTIN"/>
    <property type="match status" value="1"/>
</dbReference>
<dbReference type="AlphaFoldDB" id="A0A0F6PYM9"/>
<organism evidence="1">
    <name type="scientific">uncultured organism</name>
    <dbReference type="NCBI Taxonomy" id="155900"/>
    <lineage>
        <taxon>unclassified sequences</taxon>
        <taxon>environmental samples</taxon>
    </lineage>
</organism>
<dbReference type="EMBL" id="KP869683">
    <property type="protein sequence ID" value="AKC94954.1"/>
    <property type="molecule type" value="Genomic_DNA"/>
</dbReference>
<dbReference type="Gene3D" id="3.30.420.40">
    <property type="match status" value="2"/>
</dbReference>
<dbReference type="InterPro" id="IPR043129">
    <property type="entry name" value="ATPase_NBD"/>
</dbReference>
<dbReference type="Gene3D" id="3.90.640.10">
    <property type="entry name" value="Actin, Chain A, domain 4"/>
    <property type="match status" value="1"/>
</dbReference>
<protein>
    <submittedName>
        <fullName evidence="1">Putative actin-related protein</fullName>
    </submittedName>
</protein>
<dbReference type="SMART" id="SM00268">
    <property type="entry name" value="ACTIN"/>
    <property type="match status" value="1"/>
</dbReference>
<proteinExistence type="predicted"/>
<accession>A0A0F6PYM9</accession>
<reference evidence="1" key="1">
    <citation type="journal article" date="2015" name="Nature">
        <title>Complex archaea that bridge the gap between prokaryotes and eukaryotes.</title>
        <authorList>
            <person name="Spang A."/>
            <person name="Saw J.H."/>
            <person name="Jorgensen S.L."/>
            <person name="Zaremba-Niedzwiedzka K."/>
            <person name="Martijn J."/>
            <person name="Lind A.E."/>
            <person name="van Eijk R."/>
            <person name="Schleper C."/>
            <person name="Guy L."/>
            <person name="Ettema T.J."/>
        </authorList>
    </citation>
    <scope>NUCLEOTIDE SEQUENCE</scope>
</reference>
<dbReference type="Pfam" id="PF00022">
    <property type="entry name" value="Actin"/>
    <property type="match status" value="2"/>
</dbReference>
<name>A0A0F6PYM9_9ZZZZ</name>
<dbReference type="CDD" id="cd10169">
    <property type="entry name" value="ASKHA_NBD_actin-like"/>
    <property type="match status" value="1"/>
</dbReference>
<dbReference type="SUPFAM" id="SSF53067">
    <property type="entry name" value="Actin-like ATPase domain"/>
    <property type="match status" value="2"/>
</dbReference>
<dbReference type="InterPro" id="IPR004000">
    <property type="entry name" value="Actin"/>
</dbReference>
<sequence>MQTSETLNYIIVDFGSQYTKIGFYGEGYPRFILPTVIAYKNPNNPLEEPKVSYNALYNKDLTLVYPFQEKTVSSHSDWNWRHVKELITGMIRELKVKGEDYLVFYIEPAHSNPNNTKLLIELLQTKFRIPKVHVYKQPFLIFKEMVRGLNKTSGLVIELGHTLSSITAFYKGYEIPTSQKFFLLGGNNLIEEFLKKIKEQTDLNISTYDLILLVNKYFYVPVDYEQDQENFDRGYIKKVEEILPVKSTPITIGAERFRFPEGLFHPELIRQDIEQGLATMIIDSINECPIDTRAEILDNVILSGGLSKLKGLDKRIKNEIYKAFPITVNINTHDRREVISWIAAENFIRDGLHDIQEVQERRLTIPVPETILQYYNEGVNAEKAELWIGCGLLIDKVMLAIYEDIKNRLSQMSHLKIDPSDFFYMMTRERIVTQETYKWGEELGLFRIDIPTTIKMENRTKNEIGDKLDFLIVFINEIFGIKE</sequence>
<evidence type="ECO:0000313" key="1">
    <source>
        <dbReference type="EMBL" id="AKC94954.1"/>
    </source>
</evidence>